<dbReference type="InterPro" id="IPR024370">
    <property type="entry name" value="PBP_domain"/>
</dbReference>
<dbReference type="AlphaFoldDB" id="A0A348G0T5"/>
<proteinExistence type="inferred from homology"/>
<gene>
    <name evidence="4" type="ORF">BLTE_18530</name>
</gene>
<dbReference type="Gene3D" id="3.40.190.10">
    <property type="entry name" value="Periplasmic binding protein-like II"/>
    <property type="match status" value="2"/>
</dbReference>
<protein>
    <recommendedName>
        <fullName evidence="3">PBP domain-containing protein</fullName>
    </recommendedName>
</protein>
<evidence type="ECO:0000256" key="1">
    <source>
        <dbReference type="ARBA" id="ARBA00008725"/>
    </source>
</evidence>
<name>A0A348G0T5_9HYPH</name>
<dbReference type="RefSeq" id="WP_126399608.1">
    <property type="nucleotide sequence ID" value="NZ_AP018907.1"/>
</dbReference>
<organism evidence="4 5">
    <name type="scientific">Blastochloris tepida</name>
    <dbReference type="NCBI Taxonomy" id="2233851"/>
    <lineage>
        <taxon>Bacteria</taxon>
        <taxon>Pseudomonadati</taxon>
        <taxon>Pseudomonadota</taxon>
        <taxon>Alphaproteobacteria</taxon>
        <taxon>Hyphomicrobiales</taxon>
        <taxon>Blastochloridaceae</taxon>
        <taxon>Blastochloris</taxon>
    </lineage>
</organism>
<feature type="domain" description="PBP" evidence="3">
    <location>
        <begin position="69"/>
        <end position="444"/>
    </location>
</feature>
<keyword evidence="2" id="KW-0732">Signal</keyword>
<accession>A0A348G0T5</accession>
<evidence type="ECO:0000259" key="3">
    <source>
        <dbReference type="Pfam" id="PF12849"/>
    </source>
</evidence>
<evidence type="ECO:0000313" key="4">
    <source>
        <dbReference type="EMBL" id="BBF93168.1"/>
    </source>
</evidence>
<dbReference type="OrthoDB" id="9801510at2"/>
<dbReference type="EMBL" id="AP018907">
    <property type="protein sequence ID" value="BBF93168.1"/>
    <property type="molecule type" value="Genomic_DNA"/>
</dbReference>
<comment type="similarity">
    <text evidence="1">Belongs to the PstS family.</text>
</comment>
<dbReference type="SUPFAM" id="SSF53850">
    <property type="entry name" value="Periplasmic binding protein-like II"/>
    <property type="match status" value="1"/>
</dbReference>
<feature type="signal peptide" evidence="2">
    <location>
        <begin position="1"/>
        <end position="25"/>
    </location>
</feature>
<evidence type="ECO:0000313" key="5">
    <source>
        <dbReference type="Proteomes" id="UP000266934"/>
    </source>
</evidence>
<dbReference type="Proteomes" id="UP000266934">
    <property type="component" value="Chromosome"/>
</dbReference>
<dbReference type="Pfam" id="PF12849">
    <property type="entry name" value="PBP_like_2"/>
    <property type="match status" value="1"/>
</dbReference>
<keyword evidence="5" id="KW-1185">Reference proteome</keyword>
<reference evidence="4 5" key="1">
    <citation type="submission" date="2018-08" db="EMBL/GenBank/DDBJ databases">
        <title>Complete genome sequencing of Blastochloris tepida GI.</title>
        <authorList>
            <person name="Tsukatani Y."/>
            <person name="Mori H."/>
        </authorList>
    </citation>
    <scope>NUCLEOTIDE SEQUENCE [LARGE SCALE GENOMIC DNA]</scope>
    <source>
        <strain evidence="4 5">GI</strain>
    </source>
</reference>
<dbReference type="KEGG" id="blag:BLTE_18530"/>
<dbReference type="InterPro" id="IPR050962">
    <property type="entry name" value="Phosphate-bind_PstS"/>
</dbReference>
<dbReference type="PANTHER" id="PTHR42996:SF1">
    <property type="entry name" value="PHOSPHATE-BINDING PROTEIN PSTS"/>
    <property type="match status" value="1"/>
</dbReference>
<sequence>MNNWKTCLMATVALTCFGAVESANAQAIYGGGATFPAPLYRQLFDCVTVRADLPSPTAYAAGCPIQNPPYPYLMLYAPVGSSKGKKALAMHDASQLGNPSSSNTVPYRSTKQPTAGQYPYPSFHFAGSDDPWLATDQALYETNNGPANYGRIIQIPAVIGPVTIAFNGKDGTGNPLNIANATPTGGTSGLNLSRKALCGIFSGHITQWNNPILTAANNGTVLGNGPITVVHRSEGSGTNYIMTSALAAQCGSEFGPTNETDATLTLYEFPWSDNTVAVAQCPALPYRGSNKNNWPDAGAVDQCGAAISNPGGGTFVGGQGNSGVVAAITATNGAIGYSTSDYVKPVVPTGLMTANLQSEADLGSATWTPPTAAAAAIGMQSASPVFTAATRTNPLNWSLQAVAPNPKLPGAYPLVGFSFFDLYQCYASATNASVIRQYLQWHYSSGTANAVIQANGFALPPQNWLLEIQALAFGADGIGVGGSGACAGKPGA</sequence>
<evidence type="ECO:0000256" key="2">
    <source>
        <dbReference type="SAM" id="SignalP"/>
    </source>
</evidence>
<dbReference type="PANTHER" id="PTHR42996">
    <property type="entry name" value="PHOSPHATE-BINDING PROTEIN PSTS"/>
    <property type="match status" value="1"/>
</dbReference>
<feature type="chain" id="PRO_5016567142" description="PBP domain-containing protein" evidence="2">
    <location>
        <begin position="26"/>
        <end position="492"/>
    </location>
</feature>